<dbReference type="InterPro" id="IPR052750">
    <property type="entry name" value="GH18_Chitinase"/>
</dbReference>
<evidence type="ECO:0008006" key="3">
    <source>
        <dbReference type="Google" id="ProtNLM"/>
    </source>
</evidence>
<sequence length="298" mass="33712">MSDSPFAPPAVKWDVPVMPYVDMTADRSGYTLSRYSRDTGIKGFALAFVGVKEGHTNFTWAGFDSYPAPDWSADEINKFRNDCGGIPVISFGGAEKILPEHSIADPKVLLEGYKKVIDGYKVRHINFDIEATVSGHTVRERNVPLVRDLLKGYPDLRISYSLEINARDEVGIKTFGRYLLRDLQKEGIVPALVNLLIEYLPDSPWDSARKTMEAAHHQMRDVFKLSDEEAWLRIGACPMYGNDGGNKWTLDDHKELRQFADRNKIGCISGWRTNTDATRYAYAYEKIQQGYHPNTPKS</sequence>
<reference evidence="2" key="1">
    <citation type="journal article" date="2019" name="Int. J. Syst. Evol. Microbiol.">
        <title>The Global Catalogue of Microorganisms (GCM) 10K type strain sequencing project: providing services to taxonomists for standard genome sequencing and annotation.</title>
        <authorList>
            <consortium name="The Broad Institute Genomics Platform"/>
            <consortium name="The Broad Institute Genome Sequencing Center for Infectious Disease"/>
            <person name="Wu L."/>
            <person name="Ma J."/>
        </authorList>
    </citation>
    <scope>NUCLEOTIDE SEQUENCE [LARGE SCALE GENOMIC DNA]</scope>
    <source>
        <strain evidence="2">JCM 3399</strain>
    </source>
</reference>
<gene>
    <name evidence="1" type="ORF">GCM10010211_28820</name>
</gene>
<evidence type="ECO:0000313" key="1">
    <source>
        <dbReference type="EMBL" id="GGU62029.1"/>
    </source>
</evidence>
<keyword evidence="2" id="KW-1185">Reference proteome</keyword>
<dbReference type="Gene3D" id="3.20.20.80">
    <property type="entry name" value="Glycosidases"/>
    <property type="match status" value="1"/>
</dbReference>
<dbReference type="EMBL" id="BMRP01000008">
    <property type="protein sequence ID" value="GGU62029.1"/>
    <property type="molecule type" value="Genomic_DNA"/>
</dbReference>
<dbReference type="RefSeq" id="WP_189299940.1">
    <property type="nucleotide sequence ID" value="NZ_BMRP01000008.1"/>
</dbReference>
<comment type="caution">
    <text evidence="1">The sequence shown here is derived from an EMBL/GenBank/DDBJ whole genome shotgun (WGS) entry which is preliminary data.</text>
</comment>
<dbReference type="Proteomes" id="UP000654471">
    <property type="component" value="Unassembled WGS sequence"/>
</dbReference>
<name>A0ABQ2V3U7_9ACTN</name>
<proteinExistence type="predicted"/>
<evidence type="ECO:0000313" key="2">
    <source>
        <dbReference type="Proteomes" id="UP000654471"/>
    </source>
</evidence>
<dbReference type="PANTHER" id="PTHR42976">
    <property type="entry name" value="BIFUNCTIONAL CHITINASE/LYSOZYME-RELATED"/>
    <property type="match status" value="1"/>
</dbReference>
<organism evidence="1 2">
    <name type="scientific">Streptomyces albospinus</name>
    <dbReference type="NCBI Taxonomy" id="285515"/>
    <lineage>
        <taxon>Bacteria</taxon>
        <taxon>Bacillati</taxon>
        <taxon>Actinomycetota</taxon>
        <taxon>Actinomycetes</taxon>
        <taxon>Kitasatosporales</taxon>
        <taxon>Streptomycetaceae</taxon>
        <taxon>Streptomyces</taxon>
    </lineage>
</organism>
<protein>
    <recommendedName>
        <fullName evidence="3">GH18 domain-containing protein</fullName>
    </recommendedName>
</protein>
<dbReference type="PANTHER" id="PTHR42976:SF1">
    <property type="entry name" value="GH18 DOMAIN-CONTAINING PROTEIN-RELATED"/>
    <property type="match status" value="1"/>
</dbReference>
<accession>A0ABQ2V3U7</accession>